<sequence length="169" mass="19990">MWNWQEMWPRLKAKFERQPAAQRENNSRQFIPVEWYENRANTIAGEHYKKEIREYQVTETFVKVVIRIYFGDTFRDGYGFCEIDNLGTANAVDRAFAEAHRNGFDSYEMGWEDLRIYEKKGIRDKPAEEVFCVKCSKPLDAEDIEAMKKYPRLVVPYHVGTCAPPHLLK</sequence>
<proteinExistence type="predicted"/>
<evidence type="ECO:0000313" key="1">
    <source>
        <dbReference type="EMBL" id="CAG7651561.1"/>
    </source>
</evidence>
<protein>
    <submittedName>
        <fullName evidence="1">Uncharacterized protein</fullName>
    </submittedName>
</protein>
<keyword evidence="2" id="KW-1185">Reference proteome</keyword>
<comment type="caution">
    <text evidence="1">The sequence shown here is derived from an EMBL/GenBank/DDBJ whole genome shotgun (WGS) entry which is preliminary data.</text>
</comment>
<gene>
    <name evidence="1" type="ORF">PAECIP111802_04994</name>
</gene>
<evidence type="ECO:0000313" key="2">
    <source>
        <dbReference type="Proteomes" id="UP000730618"/>
    </source>
</evidence>
<dbReference type="EMBL" id="CAJVCE010000016">
    <property type="protein sequence ID" value="CAG7651561.1"/>
    <property type="molecule type" value="Genomic_DNA"/>
</dbReference>
<organism evidence="1 2">
    <name type="scientific">Paenibacillus allorhizosphaerae</name>
    <dbReference type="NCBI Taxonomy" id="2849866"/>
    <lineage>
        <taxon>Bacteria</taxon>
        <taxon>Bacillati</taxon>
        <taxon>Bacillota</taxon>
        <taxon>Bacilli</taxon>
        <taxon>Bacillales</taxon>
        <taxon>Paenibacillaceae</taxon>
        <taxon>Paenibacillus</taxon>
    </lineage>
</organism>
<dbReference type="Proteomes" id="UP000730618">
    <property type="component" value="Unassembled WGS sequence"/>
</dbReference>
<reference evidence="1 2" key="1">
    <citation type="submission" date="2021-06" db="EMBL/GenBank/DDBJ databases">
        <authorList>
            <person name="Criscuolo A."/>
        </authorList>
    </citation>
    <scope>NUCLEOTIDE SEQUENCE [LARGE SCALE GENOMIC DNA]</scope>
    <source>
        <strain evidence="2">CIP 111802</strain>
    </source>
</reference>
<dbReference type="RefSeq" id="WP_218101244.1">
    <property type="nucleotide sequence ID" value="NZ_CAJVCE010000016.1"/>
</dbReference>
<accession>A0ABM8VNI6</accession>
<name>A0ABM8VNI6_9BACL</name>